<sequence length="262" mass="27783">MAERWEIRRAGPERAPHRVLMIPGGLCTTEFYADIMAEPAVAGLGMTAATLPGFGGTEAPEDMSMEHYARLMADLAAESGCDTVVGHSLGANVALEMAALGLFRGPLVLLSPAFSRGDEMRSLAALNAVGRVPGLGTVVWAGMLGLLPRAMRRELPPRRADALAAAMSGNDPTASRRIIRRYYAYLDRYPSLVPRLCEAGVPAWVVRGDHDEIGLTDGERRGLEGCPHVRLIEVPDAGHAVLVEQPAAVAGIVAEAATAALR</sequence>
<evidence type="ECO:0000313" key="3">
    <source>
        <dbReference type="Proteomes" id="UP001595839"/>
    </source>
</evidence>
<comment type="caution">
    <text evidence="2">The sequence shown here is derived from an EMBL/GenBank/DDBJ whole genome shotgun (WGS) entry which is preliminary data.</text>
</comment>
<evidence type="ECO:0000313" key="2">
    <source>
        <dbReference type="EMBL" id="MFC4503359.1"/>
    </source>
</evidence>
<dbReference type="Proteomes" id="UP001595839">
    <property type="component" value="Unassembled WGS sequence"/>
</dbReference>
<keyword evidence="3" id="KW-1185">Reference proteome</keyword>
<dbReference type="InterPro" id="IPR050266">
    <property type="entry name" value="AB_hydrolase_sf"/>
</dbReference>
<dbReference type="Pfam" id="PF12697">
    <property type="entry name" value="Abhydrolase_6"/>
    <property type="match status" value="1"/>
</dbReference>
<dbReference type="InterPro" id="IPR000073">
    <property type="entry name" value="AB_hydrolase_1"/>
</dbReference>
<dbReference type="RefSeq" id="WP_381177947.1">
    <property type="nucleotide sequence ID" value="NZ_JBHSFK010000020.1"/>
</dbReference>
<dbReference type="Gene3D" id="3.40.50.1820">
    <property type="entry name" value="alpha/beta hydrolase"/>
    <property type="match status" value="1"/>
</dbReference>
<evidence type="ECO:0000259" key="1">
    <source>
        <dbReference type="Pfam" id="PF12697"/>
    </source>
</evidence>
<dbReference type="EMBL" id="JBHSFK010000020">
    <property type="protein sequence ID" value="MFC4503359.1"/>
    <property type="molecule type" value="Genomic_DNA"/>
</dbReference>
<protein>
    <submittedName>
        <fullName evidence="2">Alpha/beta fold hydrolase</fullName>
    </submittedName>
</protein>
<name>A0ABV9AUB6_9ACTN</name>
<reference evidence="3" key="1">
    <citation type="journal article" date="2019" name="Int. J. Syst. Evol. Microbiol.">
        <title>The Global Catalogue of Microorganisms (GCM) 10K type strain sequencing project: providing services to taxonomists for standard genome sequencing and annotation.</title>
        <authorList>
            <consortium name="The Broad Institute Genomics Platform"/>
            <consortium name="The Broad Institute Genome Sequencing Center for Infectious Disease"/>
            <person name="Wu L."/>
            <person name="Ma J."/>
        </authorList>
    </citation>
    <scope>NUCLEOTIDE SEQUENCE [LARGE SCALE GENOMIC DNA]</scope>
    <source>
        <strain evidence="3">CGMCC 4.7177</strain>
    </source>
</reference>
<gene>
    <name evidence="2" type="ORF">ACFPIH_28240</name>
</gene>
<accession>A0ABV9AUB6</accession>
<organism evidence="2 3">
    <name type="scientific">Streptomyces vulcanius</name>
    <dbReference type="NCBI Taxonomy" id="1441876"/>
    <lineage>
        <taxon>Bacteria</taxon>
        <taxon>Bacillati</taxon>
        <taxon>Actinomycetota</taxon>
        <taxon>Actinomycetes</taxon>
        <taxon>Kitasatosporales</taxon>
        <taxon>Streptomycetaceae</taxon>
        <taxon>Streptomyces</taxon>
    </lineage>
</organism>
<dbReference type="InterPro" id="IPR029058">
    <property type="entry name" value="AB_hydrolase_fold"/>
</dbReference>
<feature type="domain" description="AB hydrolase-1" evidence="1">
    <location>
        <begin position="19"/>
        <end position="250"/>
    </location>
</feature>
<proteinExistence type="predicted"/>
<dbReference type="PANTHER" id="PTHR43798:SF33">
    <property type="entry name" value="HYDROLASE, PUTATIVE (AFU_ORTHOLOGUE AFUA_2G14860)-RELATED"/>
    <property type="match status" value="1"/>
</dbReference>
<dbReference type="PANTHER" id="PTHR43798">
    <property type="entry name" value="MONOACYLGLYCEROL LIPASE"/>
    <property type="match status" value="1"/>
</dbReference>
<dbReference type="GO" id="GO:0016787">
    <property type="term" value="F:hydrolase activity"/>
    <property type="evidence" value="ECO:0007669"/>
    <property type="project" value="UniProtKB-KW"/>
</dbReference>
<dbReference type="SUPFAM" id="SSF53474">
    <property type="entry name" value="alpha/beta-Hydrolases"/>
    <property type="match status" value="1"/>
</dbReference>
<keyword evidence="2" id="KW-0378">Hydrolase</keyword>